<dbReference type="OrthoDB" id="3243429at2759"/>
<organism evidence="2 3">
    <name type="scientific">Agrocybe chaxingu</name>
    <dbReference type="NCBI Taxonomy" id="84603"/>
    <lineage>
        <taxon>Eukaryota</taxon>
        <taxon>Fungi</taxon>
        <taxon>Dikarya</taxon>
        <taxon>Basidiomycota</taxon>
        <taxon>Agaricomycotina</taxon>
        <taxon>Agaricomycetes</taxon>
        <taxon>Agaricomycetidae</taxon>
        <taxon>Agaricales</taxon>
        <taxon>Agaricineae</taxon>
        <taxon>Strophariaceae</taxon>
        <taxon>Agrocybe</taxon>
    </lineage>
</organism>
<gene>
    <name evidence="2" type="ORF">NLJ89_g12006</name>
</gene>
<evidence type="ECO:0000313" key="2">
    <source>
        <dbReference type="EMBL" id="KAJ3484153.1"/>
    </source>
</evidence>
<accession>A0A9W8JNB2</accession>
<name>A0A9W8JNB2_9AGAR</name>
<dbReference type="Pfam" id="PF07727">
    <property type="entry name" value="RVT_2"/>
    <property type="match status" value="1"/>
</dbReference>
<dbReference type="SUPFAM" id="SSF56672">
    <property type="entry name" value="DNA/RNA polymerases"/>
    <property type="match status" value="1"/>
</dbReference>
<proteinExistence type="predicted"/>
<dbReference type="PANTHER" id="PTHR11439">
    <property type="entry name" value="GAG-POL-RELATED RETROTRANSPOSON"/>
    <property type="match status" value="1"/>
</dbReference>
<keyword evidence="3" id="KW-1185">Reference proteome</keyword>
<protein>
    <recommendedName>
        <fullName evidence="1">Reverse transcriptase Ty1/copia-type domain-containing protein</fullName>
    </recommendedName>
</protein>
<dbReference type="CDD" id="cd09272">
    <property type="entry name" value="RNase_HI_RT_Ty1"/>
    <property type="match status" value="1"/>
</dbReference>
<dbReference type="AlphaFoldDB" id="A0A9W8JNB2"/>
<dbReference type="EMBL" id="JANKHO010003362">
    <property type="protein sequence ID" value="KAJ3484153.1"/>
    <property type="molecule type" value="Genomic_DNA"/>
</dbReference>
<dbReference type="InterPro" id="IPR043502">
    <property type="entry name" value="DNA/RNA_pol_sf"/>
</dbReference>
<dbReference type="Proteomes" id="UP001148786">
    <property type="component" value="Unassembled WGS sequence"/>
</dbReference>
<sequence>MEKARLVARGFTQRPDDYGETYAPVAKITSIRIILAWAARRDAHIYQFDVSTAFLHARNRHPVYCRQIPGYPEGSPGQVLEVLVALYGLRQSAYEWYSLFMSILLSLGLIRCEADHGVFYVYWSSSPDPSIPLPPDGSPLYLVVPIHVDDGLGVTNSERLYKWFITRLQERIRIKDLGVCTRFLSVSILRDRPSRRLWFSSHLYVADLLDDWNLTACKTSPTPLPANSYDASSHLGVKVVPAQRGALPNQRPDAIKHDYQRLVGCLLYLAVTTRPDIAFAAMWLGQFSSAPTRDHLAMAKHTLRYLAGTRNLALCFGAPSSSVPDSLRGFLQNVGCSDADWASNDDRRSISGYCFYFEGSLVSWSAVKQKSIALSSTEAEYYAMTHAFREALWLRLFLSTMNFPVPKPFPILTDNQAALKLASSPSISSRSKHIDIRHHFIRSHISDGSFSASWIPTTDMPADIFTKSLPFATFARHRDVLGLVIPPIL</sequence>
<dbReference type="InterPro" id="IPR013103">
    <property type="entry name" value="RVT_2"/>
</dbReference>
<evidence type="ECO:0000259" key="1">
    <source>
        <dbReference type="Pfam" id="PF07727"/>
    </source>
</evidence>
<comment type="caution">
    <text evidence="2">The sequence shown here is derived from an EMBL/GenBank/DDBJ whole genome shotgun (WGS) entry which is preliminary data.</text>
</comment>
<feature type="domain" description="Reverse transcriptase Ty1/copia-type" evidence="1">
    <location>
        <begin position="3"/>
        <end position="224"/>
    </location>
</feature>
<evidence type="ECO:0000313" key="3">
    <source>
        <dbReference type="Proteomes" id="UP001148786"/>
    </source>
</evidence>
<dbReference type="PANTHER" id="PTHR11439:SF483">
    <property type="entry name" value="PEPTIDE SYNTHASE GLIP-LIKE, PUTATIVE (AFU_ORTHOLOGUE AFUA_3G12920)-RELATED"/>
    <property type="match status" value="1"/>
</dbReference>
<reference evidence="2" key="1">
    <citation type="submission" date="2022-07" db="EMBL/GenBank/DDBJ databases">
        <title>Genome Sequence of Agrocybe chaxingu.</title>
        <authorList>
            <person name="Buettner E."/>
        </authorList>
    </citation>
    <scope>NUCLEOTIDE SEQUENCE</scope>
    <source>
        <strain evidence="2">MP-N11</strain>
    </source>
</reference>